<gene>
    <name evidence="2" type="ORF">FA15DRAFT_711439</name>
</gene>
<feature type="compositionally biased region" description="Polar residues" evidence="1">
    <location>
        <begin position="33"/>
        <end position="46"/>
    </location>
</feature>
<feature type="region of interest" description="Disordered" evidence="1">
    <location>
        <begin position="31"/>
        <end position="74"/>
    </location>
</feature>
<name>A0A5C3KA92_COPMA</name>
<accession>A0A5C3KA92</accession>
<dbReference type="Proteomes" id="UP000307440">
    <property type="component" value="Unassembled WGS sequence"/>
</dbReference>
<protein>
    <submittedName>
        <fullName evidence="2">Uncharacterized protein</fullName>
    </submittedName>
</protein>
<sequence>MATVTVQTPASSCIGSRCILYVRNLLARISPRRNPQPQPNEIQVRSNPEPFKLPATQDSPETTIPQPPTPHLPSAVPAVAMHLSAEVNGHNHTSGSQDHPFLHSLPAPPGDQEADPTWVQLCTELMNIPFFSDSNGTQLLKTNDLLRLLVVERKYLYTLSVQDSENLEVLDKLKQQDERLQQLHRDFLSMTSHYCLGVLDFLLDFNNINLFLPSANVAQTPSPVG</sequence>
<evidence type="ECO:0000256" key="1">
    <source>
        <dbReference type="SAM" id="MobiDB-lite"/>
    </source>
</evidence>
<organism evidence="2 3">
    <name type="scientific">Coprinopsis marcescibilis</name>
    <name type="common">Agaric fungus</name>
    <name type="synonym">Psathyrella marcescibilis</name>
    <dbReference type="NCBI Taxonomy" id="230819"/>
    <lineage>
        <taxon>Eukaryota</taxon>
        <taxon>Fungi</taxon>
        <taxon>Dikarya</taxon>
        <taxon>Basidiomycota</taxon>
        <taxon>Agaricomycotina</taxon>
        <taxon>Agaricomycetes</taxon>
        <taxon>Agaricomycetidae</taxon>
        <taxon>Agaricales</taxon>
        <taxon>Agaricineae</taxon>
        <taxon>Psathyrellaceae</taxon>
        <taxon>Coprinopsis</taxon>
    </lineage>
</organism>
<feature type="region of interest" description="Disordered" evidence="1">
    <location>
        <begin position="88"/>
        <end position="113"/>
    </location>
</feature>
<proteinExistence type="predicted"/>
<dbReference type="EMBL" id="ML210649">
    <property type="protein sequence ID" value="TFK16762.1"/>
    <property type="molecule type" value="Genomic_DNA"/>
</dbReference>
<reference evidence="2 3" key="1">
    <citation type="journal article" date="2019" name="Nat. Ecol. Evol.">
        <title>Megaphylogeny resolves global patterns of mushroom evolution.</title>
        <authorList>
            <person name="Varga T."/>
            <person name="Krizsan K."/>
            <person name="Foldi C."/>
            <person name="Dima B."/>
            <person name="Sanchez-Garcia M."/>
            <person name="Sanchez-Ramirez S."/>
            <person name="Szollosi G.J."/>
            <person name="Szarkandi J.G."/>
            <person name="Papp V."/>
            <person name="Albert L."/>
            <person name="Andreopoulos W."/>
            <person name="Angelini C."/>
            <person name="Antonin V."/>
            <person name="Barry K.W."/>
            <person name="Bougher N.L."/>
            <person name="Buchanan P."/>
            <person name="Buyck B."/>
            <person name="Bense V."/>
            <person name="Catcheside P."/>
            <person name="Chovatia M."/>
            <person name="Cooper J."/>
            <person name="Damon W."/>
            <person name="Desjardin D."/>
            <person name="Finy P."/>
            <person name="Geml J."/>
            <person name="Haridas S."/>
            <person name="Hughes K."/>
            <person name="Justo A."/>
            <person name="Karasinski D."/>
            <person name="Kautmanova I."/>
            <person name="Kiss B."/>
            <person name="Kocsube S."/>
            <person name="Kotiranta H."/>
            <person name="LaButti K.M."/>
            <person name="Lechner B.E."/>
            <person name="Liimatainen K."/>
            <person name="Lipzen A."/>
            <person name="Lukacs Z."/>
            <person name="Mihaltcheva S."/>
            <person name="Morgado L.N."/>
            <person name="Niskanen T."/>
            <person name="Noordeloos M.E."/>
            <person name="Ohm R.A."/>
            <person name="Ortiz-Santana B."/>
            <person name="Ovrebo C."/>
            <person name="Racz N."/>
            <person name="Riley R."/>
            <person name="Savchenko A."/>
            <person name="Shiryaev A."/>
            <person name="Soop K."/>
            <person name="Spirin V."/>
            <person name="Szebenyi C."/>
            <person name="Tomsovsky M."/>
            <person name="Tulloss R.E."/>
            <person name="Uehling J."/>
            <person name="Grigoriev I.V."/>
            <person name="Vagvolgyi C."/>
            <person name="Papp T."/>
            <person name="Martin F.M."/>
            <person name="Miettinen O."/>
            <person name="Hibbett D.S."/>
            <person name="Nagy L.G."/>
        </authorList>
    </citation>
    <scope>NUCLEOTIDE SEQUENCE [LARGE SCALE GENOMIC DNA]</scope>
    <source>
        <strain evidence="2 3">CBS 121175</strain>
    </source>
</reference>
<evidence type="ECO:0000313" key="3">
    <source>
        <dbReference type="Proteomes" id="UP000307440"/>
    </source>
</evidence>
<dbReference type="AlphaFoldDB" id="A0A5C3KA92"/>
<keyword evidence="3" id="KW-1185">Reference proteome</keyword>
<evidence type="ECO:0000313" key="2">
    <source>
        <dbReference type="EMBL" id="TFK16762.1"/>
    </source>
</evidence>